<dbReference type="AlphaFoldDB" id="A0A6J4N4U7"/>
<gene>
    <name evidence="2" type="ORF">AVDCRST_MAG32-1538</name>
</gene>
<evidence type="ECO:0000313" key="2">
    <source>
        <dbReference type="EMBL" id="CAA9377982.1"/>
    </source>
</evidence>
<dbReference type="EMBL" id="CADCUM010000064">
    <property type="protein sequence ID" value="CAA9377982.1"/>
    <property type="molecule type" value="Genomic_DNA"/>
</dbReference>
<feature type="region of interest" description="Disordered" evidence="1">
    <location>
        <begin position="1"/>
        <end position="158"/>
    </location>
</feature>
<organism evidence="2">
    <name type="scientific">uncultured Nocardioides sp</name>
    <dbReference type="NCBI Taxonomy" id="198441"/>
    <lineage>
        <taxon>Bacteria</taxon>
        <taxon>Bacillati</taxon>
        <taxon>Actinomycetota</taxon>
        <taxon>Actinomycetes</taxon>
        <taxon>Propionibacteriales</taxon>
        <taxon>Nocardioidaceae</taxon>
        <taxon>Nocardioides</taxon>
        <taxon>environmental samples</taxon>
    </lineage>
</organism>
<accession>A0A6J4N4U7</accession>
<protein>
    <submittedName>
        <fullName evidence="2">Uncharacterized protein</fullName>
    </submittedName>
</protein>
<feature type="compositionally biased region" description="Basic and acidic residues" evidence="1">
    <location>
        <begin position="1"/>
        <end position="16"/>
    </location>
</feature>
<feature type="compositionally biased region" description="Low complexity" evidence="1">
    <location>
        <begin position="118"/>
        <end position="135"/>
    </location>
</feature>
<feature type="compositionally biased region" description="Basic and acidic residues" evidence="1">
    <location>
        <begin position="31"/>
        <end position="47"/>
    </location>
</feature>
<feature type="compositionally biased region" description="Basic and acidic residues" evidence="1">
    <location>
        <begin position="106"/>
        <end position="116"/>
    </location>
</feature>
<reference evidence="2" key="1">
    <citation type="submission" date="2020-02" db="EMBL/GenBank/DDBJ databases">
        <authorList>
            <person name="Meier V. D."/>
        </authorList>
    </citation>
    <scope>NUCLEOTIDE SEQUENCE</scope>
    <source>
        <strain evidence="2">AVDCRST_MAG32</strain>
    </source>
</reference>
<sequence>MPDVHRSDQEAPRVPERPSTATGYVAGAGAGDRRGFRLPEQPLDRSGRCIQPAHAHAGPEPDHLRCRAGALELRRQPRDQGGLAGAVDTAHRDDAPGTGATLGRTTPHDQRPRDEESATTVATATAASLLARTRTGGSELDAEPVPRSPRGCQPRLSP</sequence>
<name>A0A6J4N4U7_9ACTN</name>
<evidence type="ECO:0000256" key="1">
    <source>
        <dbReference type="SAM" id="MobiDB-lite"/>
    </source>
</evidence>
<proteinExistence type="predicted"/>